<proteinExistence type="inferred from homology"/>
<dbReference type="Gene3D" id="3.20.20.140">
    <property type="entry name" value="Metal-dependent hydrolases"/>
    <property type="match status" value="1"/>
</dbReference>
<dbReference type="InterPro" id="IPR032466">
    <property type="entry name" value="Metal_Hydrolase"/>
</dbReference>
<dbReference type="FunFam" id="3.20.20.140:FF:000174">
    <property type="entry name" value="Dihydropyrimidinase-related protein 2"/>
    <property type="match status" value="1"/>
</dbReference>
<dbReference type="SUPFAM" id="SSF51338">
    <property type="entry name" value="Composite domain of metallo-dependent hydrolases"/>
    <property type="match status" value="1"/>
</dbReference>
<evidence type="ECO:0000256" key="1">
    <source>
        <dbReference type="ARBA" id="ARBA00008829"/>
    </source>
</evidence>
<organism evidence="2">
    <name type="scientific">Drosophila rhopaloa</name>
    <name type="common">Fruit fly</name>
    <dbReference type="NCBI Taxonomy" id="1041015"/>
    <lineage>
        <taxon>Eukaryota</taxon>
        <taxon>Metazoa</taxon>
        <taxon>Ecdysozoa</taxon>
        <taxon>Arthropoda</taxon>
        <taxon>Hexapoda</taxon>
        <taxon>Insecta</taxon>
        <taxon>Pterygota</taxon>
        <taxon>Neoptera</taxon>
        <taxon>Endopterygota</taxon>
        <taxon>Diptera</taxon>
        <taxon>Brachycera</taxon>
        <taxon>Muscomorpha</taxon>
        <taxon>Ephydroidea</taxon>
        <taxon>Drosophilidae</taxon>
        <taxon>Drosophila</taxon>
        <taxon>Sophophora</taxon>
    </lineage>
</organism>
<dbReference type="GO" id="GO:0004157">
    <property type="term" value="F:dihydropyrimidinase activity"/>
    <property type="evidence" value="ECO:0007669"/>
    <property type="project" value="TreeGrafter"/>
</dbReference>
<reference evidence="2" key="1">
    <citation type="submission" date="2025-08" db="UniProtKB">
        <authorList>
            <consortium name="RefSeq"/>
        </authorList>
    </citation>
    <scope>IDENTIFICATION</scope>
</reference>
<dbReference type="AlphaFoldDB" id="A0A6P4FQE7"/>
<dbReference type="PANTHER" id="PTHR11647:SF1">
    <property type="entry name" value="COLLAPSIN RESPONSE MEDIATOR PROTEIN"/>
    <property type="match status" value="1"/>
</dbReference>
<dbReference type="InterPro" id="IPR011059">
    <property type="entry name" value="Metal-dep_hydrolase_composite"/>
</dbReference>
<dbReference type="Gene3D" id="2.30.40.10">
    <property type="entry name" value="Urease, subunit C, domain 1"/>
    <property type="match status" value="1"/>
</dbReference>
<name>A0A6P4FQE7_DRORH</name>
<sequence length="202" mass="21999">MSTSPKPVKKVPIHLQSAQNRVYIKNGEIVNHDKSFKADVYIEDGIIKFVGPSSEITIPGGVRTIDASGLMIIVHAENGDIIAKNTQRLLAEGINGPEGHELSRPEEVEAEAVHRACVLAHQAACPLYVVHVMSKSAGIELARARHRYRGRYIMGETLAAALGTDATCCQHLGFDHEAAHVLSPPLRPDKTTPEFLMKLLAK</sequence>
<comment type="similarity">
    <text evidence="1">Belongs to the metallo-dependent hydrolases superfamily. Hydantoinase/dihydropyrimidinase family.</text>
</comment>
<dbReference type="GO" id="GO:0005829">
    <property type="term" value="C:cytosol"/>
    <property type="evidence" value="ECO:0007669"/>
    <property type="project" value="TreeGrafter"/>
</dbReference>
<evidence type="ECO:0000313" key="2">
    <source>
        <dbReference type="RefSeq" id="XP_016991947.1"/>
    </source>
</evidence>
<dbReference type="PANTHER" id="PTHR11647">
    <property type="entry name" value="HYDRANTOINASE/DIHYDROPYRIMIDINASE FAMILY MEMBER"/>
    <property type="match status" value="1"/>
</dbReference>
<dbReference type="GO" id="GO:0006208">
    <property type="term" value="P:pyrimidine nucleobase catabolic process"/>
    <property type="evidence" value="ECO:0007669"/>
    <property type="project" value="TreeGrafter"/>
</dbReference>
<dbReference type="RefSeq" id="XP_016991947.1">
    <property type="nucleotide sequence ID" value="XM_017136458.1"/>
</dbReference>
<gene>
    <name evidence="2" type="primary">LOC108053743</name>
</gene>
<dbReference type="SUPFAM" id="SSF51556">
    <property type="entry name" value="Metallo-dependent hydrolases"/>
    <property type="match status" value="1"/>
</dbReference>
<protein>
    <submittedName>
        <fullName evidence="2">Dihydropyrimidinase-related protein 1-like</fullName>
    </submittedName>
</protein>
<dbReference type="InterPro" id="IPR050378">
    <property type="entry name" value="Metallo-dep_Hydrolases_sf"/>
</dbReference>
<dbReference type="OrthoDB" id="10258955at2759"/>
<accession>A0A6P4FQE7</accession>